<organism evidence="1 2">
    <name type="scientific">Solanum commersonii</name>
    <name type="common">Commerson's wild potato</name>
    <name type="synonym">Commerson's nightshade</name>
    <dbReference type="NCBI Taxonomy" id="4109"/>
    <lineage>
        <taxon>Eukaryota</taxon>
        <taxon>Viridiplantae</taxon>
        <taxon>Streptophyta</taxon>
        <taxon>Embryophyta</taxon>
        <taxon>Tracheophyta</taxon>
        <taxon>Spermatophyta</taxon>
        <taxon>Magnoliopsida</taxon>
        <taxon>eudicotyledons</taxon>
        <taxon>Gunneridae</taxon>
        <taxon>Pentapetalae</taxon>
        <taxon>asterids</taxon>
        <taxon>lamiids</taxon>
        <taxon>Solanales</taxon>
        <taxon>Solanaceae</taxon>
        <taxon>Solanoideae</taxon>
        <taxon>Solaneae</taxon>
        <taxon>Solanum</taxon>
    </lineage>
</organism>
<accession>A0A9J5YIF2</accession>
<comment type="caution">
    <text evidence="1">The sequence shown here is derived from an EMBL/GenBank/DDBJ whole genome shotgun (WGS) entry which is preliminary data.</text>
</comment>
<dbReference type="AlphaFoldDB" id="A0A9J5YIF2"/>
<keyword evidence="2" id="KW-1185">Reference proteome</keyword>
<protein>
    <submittedName>
        <fullName evidence="1">Uncharacterized protein</fullName>
    </submittedName>
</protein>
<evidence type="ECO:0000313" key="1">
    <source>
        <dbReference type="EMBL" id="KAG5600081.1"/>
    </source>
</evidence>
<name>A0A9J5YIF2_SOLCO</name>
<gene>
    <name evidence="1" type="ORF">H5410_031451</name>
</gene>
<dbReference type="EMBL" id="JACXVP010000006">
    <property type="protein sequence ID" value="KAG5600081.1"/>
    <property type="molecule type" value="Genomic_DNA"/>
</dbReference>
<evidence type="ECO:0000313" key="2">
    <source>
        <dbReference type="Proteomes" id="UP000824120"/>
    </source>
</evidence>
<proteinExistence type="predicted"/>
<sequence length="238" mass="26733">MFKNTEMTSKKVNSKSAYASAFAFAKTVGSKFSLQSLININMSAMNINAESNALEDVDSTNGLKIAMEILLAKTRADHQNLFLAKSKLQRKDHNVIHRKPQFRGKIQPFAVHRKPAKKERGDVSHGANNTNLPIGMIKLVTVLPLTRSLGFEPWIWRESCWERHPRMGPAERDPNLVGAPMWAPDTGSVSLVFEKSNGIMISMLLQQDMNFLPQVKYLLKLHDECGAKKDHNCGDMET</sequence>
<reference evidence="1 2" key="1">
    <citation type="submission" date="2020-09" db="EMBL/GenBank/DDBJ databases">
        <title>De no assembly of potato wild relative species, Solanum commersonii.</title>
        <authorList>
            <person name="Cho K."/>
        </authorList>
    </citation>
    <scope>NUCLEOTIDE SEQUENCE [LARGE SCALE GENOMIC DNA]</scope>
    <source>
        <strain evidence="1">LZ3.2</strain>
        <tissue evidence="1">Leaf</tissue>
    </source>
</reference>
<dbReference type="Proteomes" id="UP000824120">
    <property type="component" value="Chromosome 6"/>
</dbReference>